<evidence type="ECO:0000259" key="3">
    <source>
        <dbReference type="Pfam" id="PF01370"/>
    </source>
</evidence>
<evidence type="ECO:0000256" key="1">
    <source>
        <dbReference type="ARBA" id="ARBA00007637"/>
    </source>
</evidence>
<organism evidence="4 5">
    <name type="scientific">Halorientalis brevis</name>
    <dbReference type="NCBI Taxonomy" id="1126241"/>
    <lineage>
        <taxon>Archaea</taxon>
        <taxon>Methanobacteriati</taxon>
        <taxon>Methanobacteriota</taxon>
        <taxon>Stenosarchaea group</taxon>
        <taxon>Halobacteria</taxon>
        <taxon>Halobacteriales</taxon>
        <taxon>Haloarculaceae</taxon>
        <taxon>Halorientalis</taxon>
    </lineage>
</organism>
<dbReference type="InterPro" id="IPR001509">
    <property type="entry name" value="Epimerase_deHydtase"/>
</dbReference>
<protein>
    <submittedName>
        <fullName evidence="4">NAD-dependent epimerase/dehydratase family protein</fullName>
    </submittedName>
</protein>
<dbReference type="Proteomes" id="UP001597119">
    <property type="component" value="Unassembled WGS sequence"/>
</dbReference>
<feature type="domain" description="NAD-dependent epimerase/dehydratase" evidence="3">
    <location>
        <begin position="4"/>
        <end position="223"/>
    </location>
</feature>
<reference evidence="4 5" key="1">
    <citation type="journal article" date="2019" name="Int. J. Syst. Evol. Microbiol.">
        <title>The Global Catalogue of Microorganisms (GCM) 10K type strain sequencing project: providing services to taxonomists for standard genome sequencing and annotation.</title>
        <authorList>
            <consortium name="The Broad Institute Genomics Platform"/>
            <consortium name="The Broad Institute Genome Sequencing Center for Infectious Disease"/>
            <person name="Wu L."/>
            <person name="Ma J."/>
        </authorList>
    </citation>
    <scope>NUCLEOTIDE SEQUENCE [LARGE SCALE GENOMIC DNA]</scope>
    <source>
        <strain evidence="4 5">CGMCC 1.12125</strain>
    </source>
</reference>
<dbReference type="EMBL" id="JBHUDJ010000003">
    <property type="protein sequence ID" value="MFD1587009.1"/>
    <property type="molecule type" value="Genomic_DNA"/>
</dbReference>
<evidence type="ECO:0000256" key="2">
    <source>
        <dbReference type="SAM" id="MobiDB-lite"/>
    </source>
</evidence>
<dbReference type="AlphaFoldDB" id="A0ABD6CAW9"/>
<comment type="similarity">
    <text evidence="1">Belongs to the NAD(P)-dependent epimerase/dehydratase family.</text>
</comment>
<accession>A0ABD6CAW9</accession>
<keyword evidence="5" id="KW-1185">Reference proteome</keyword>
<evidence type="ECO:0000313" key="4">
    <source>
        <dbReference type="EMBL" id="MFD1587009.1"/>
    </source>
</evidence>
<feature type="compositionally biased region" description="Basic and acidic residues" evidence="2">
    <location>
        <begin position="301"/>
        <end position="314"/>
    </location>
</feature>
<name>A0ABD6CAW9_9EURY</name>
<proteinExistence type="inferred from homology"/>
<sequence>MVHALVIGGTGFVGRHAVAELREHGYEVTAFSRGQSEVPFTDEAVTHLRGDRTDERELADAAQAADPDVVVDCAAFHPGEVRTATRLFADADAYVYVSSGAAYAEEEIPKREGETSLHDCAAEEARNASAATYGPRKAAGDRAVFDAADEGVRAMSVRPSNVYGPHDYSGYLDYWIDRVEHCDRVLVPGDGTNIWHRAYVEDVASALRIVAERGAPGEAYNVADRRATTLGRLVEQVAAAVGTEIERVYAGPYELDAVDVDPGEFPYYRDEPHLLATEKLAALGWESTPLRDALEATIAEYRESERDGSDHGPDRQAANRLRQRVTSR</sequence>
<comment type="caution">
    <text evidence="4">The sequence shown here is derived from an EMBL/GenBank/DDBJ whole genome shotgun (WGS) entry which is preliminary data.</text>
</comment>
<dbReference type="Pfam" id="PF01370">
    <property type="entry name" value="Epimerase"/>
    <property type="match status" value="1"/>
</dbReference>
<dbReference type="RefSeq" id="WP_247375509.1">
    <property type="nucleotide sequence ID" value="NZ_JALLGV010000001.1"/>
</dbReference>
<gene>
    <name evidence="4" type="ORF">ACFR9U_08435</name>
</gene>
<dbReference type="SUPFAM" id="SSF51735">
    <property type="entry name" value="NAD(P)-binding Rossmann-fold domains"/>
    <property type="match status" value="1"/>
</dbReference>
<feature type="region of interest" description="Disordered" evidence="2">
    <location>
        <begin position="301"/>
        <end position="328"/>
    </location>
</feature>
<dbReference type="Gene3D" id="3.40.50.720">
    <property type="entry name" value="NAD(P)-binding Rossmann-like Domain"/>
    <property type="match status" value="1"/>
</dbReference>
<dbReference type="PANTHER" id="PTHR43000">
    <property type="entry name" value="DTDP-D-GLUCOSE 4,6-DEHYDRATASE-RELATED"/>
    <property type="match status" value="1"/>
</dbReference>
<dbReference type="InterPro" id="IPR036291">
    <property type="entry name" value="NAD(P)-bd_dom_sf"/>
</dbReference>
<evidence type="ECO:0000313" key="5">
    <source>
        <dbReference type="Proteomes" id="UP001597119"/>
    </source>
</evidence>